<dbReference type="Gene3D" id="1.10.8.60">
    <property type="match status" value="1"/>
</dbReference>
<dbReference type="PROSITE" id="PS00676">
    <property type="entry name" value="SIGMA54_INTERACT_2"/>
    <property type="match status" value="1"/>
</dbReference>
<dbReference type="InterPro" id="IPR003593">
    <property type="entry name" value="AAA+_ATPase"/>
</dbReference>
<dbReference type="Gene3D" id="3.30.450.40">
    <property type="match status" value="1"/>
</dbReference>
<dbReference type="InterPro" id="IPR002078">
    <property type="entry name" value="Sigma_54_int"/>
</dbReference>
<dbReference type="InterPro" id="IPR058031">
    <property type="entry name" value="AAA_lid_NorR"/>
</dbReference>
<evidence type="ECO:0000313" key="7">
    <source>
        <dbReference type="Proteomes" id="UP000287605"/>
    </source>
</evidence>
<reference evidence="6 7" key="1">
    <citation type="submission" date="2017-05" db="EMBL/GenBank/DDBJ databases">
        <title>Vagococcus spp. assemblies.</title>
        <authorList>
            <person name="Gulvik C.A."/>
        </authorList>
    </citation>
    <scope>NUCLEOTIDE SEQUENCE [LARGE SCALE GENOMIC DNA]</scope>
    <source>
        <strain evidence="6 7">CCUG 51432</strain>
    </source>
</reference>
<keyword evidence="1" id="KW-0547">Nucleotide-binding</keyword>
<dbReference type="Gene3D" id="1.10.10.60">
    <property type="entry name" value="Homeodomain-like"/>
    <property type="match status" value="1"/>
</dbReference>
<dbReference type="EMBL" id="NGKA01000001">
    <property type="protein sequence ID" value="RSU15727.1"/>
    <property type="molecule type" value="Genomic_DNA"/>
</dbReference>
<evidence type="ECO:0000256" key="3">
    <source>
        <dbReference type="ARBA" id="ARBA00023015"/>
    </source>
</evidence>
<accession>A0A430B608</accession>
<evidence type="ECO:0000256" key="2">
    <source>
        <dbReference type="ARBA" id="ARBA00022840"/>
    </source>
</evidence>
<dbReference type="Pfam" id="PF25601">
    <property type="entry name" value="AAA_lid_14"/>
    <property type="match status" value="1"/>
</dbReference>
<dbReference type="InterPro" id="IPR002197">
    <property type="entry name" value="HTH_Fis"/>
</dbReference>
<dbReference type="Proteomes" id="UP000287605">
    <property type="component" value="Unassembled WGS sequence"/>
</dbReference>
<dbReference type="RefSeq" id="WP_126806436.1">
    <property type="nucleotide sequence ID" value="NZ_NGKA01000001.1"/>
</dbReference>
<dbReference type="InterPro" id="IPR009057">
    <property type="entry name" value="Homeodomain-like_sf"/>
</dbReference>
<gene>
    <name evidence="6" type="ORF">CBF29_01250</name>
</gene>
<dbReference type="InterPro" id="IPR027417">
    <property type="entry name" value="P-loop_NTPase"/>
</dbReference>
<dbReference type="Pfam" id="PF02954">
    <property type="entry name" value="HTH_8"/>
    <property type="match status" value="1"/>
</dbReference>
<dbReference type="Gene3D" id="3.40.50.300">
    <property type="entry name" value="P-loop containing nucleotide triphosphate hydrolases"/>
    <property type="match status" value="1"/>
</dbReference>
<dbReference type="InterPro" id="IPR025943">
    <property type="entry name" value="Sigma_54_int_dom_ATP-bd_2"/>
</dbReference>
<evidence type="ECO:0000256" key="1">
    <source>
        <dbReference type="ARBA" id="ARBA00022741"/>
    </source>
</evidence>
<dbReference type="AlphaFoldDB" id="A0A430B608"/>
<dbReference type="GO" id="GO:0043565">
    <property type="term" value="F:sequence-specific DNA binding"/>
    <property type="evidence" value="ECO:0007669"/>
    <property type="project" value="InterPro"/>
</dbReference>
<organism evidence="6 7">
    <name type="scientific">Vagococcus elongatus</name>
    <dbReference type="NCBI Taxonomy" id="180344"/>
    <lineage>
        <taxon>Bacteria</taxon>
        <taxon>Bacillati</taxon>
        <taxon>Bacillota</taxon>
        <taxon>Bacilli</taxon>
        <taxon>Lactobacillales</taxon>
        <taxon>Enterococcaceae</taxon>
        <taxon>Vagococcus</taxon>
    </lineage>
</organism>
<sequence>MLSVEKMWETYVKSSDTEQLSLPELISESWQYCLKENVNPYLNRGTEAVSQTSLITLKKDMSMLIDIIKYELSRLNEFLRVKKPLFILTDKNGVVIWRDGNDSTRHQANDINFTEGNVWTEKAVGTNAIGIALRTIESVTVEKFEHFAKASHPFTCSSTPILDPEGEVVACLNVSTMEEVSDANYTMLAMQMIAKNVQQTLMLNYFENRKQELLDAMKTPFVNGILCDTKMRVAGLSKDFDKEERQWLGQSVDSLLAECQGDYRQRLLMRNEQLIGYYFQFSRQNKPNDYVTFGIESKNRQYRIFLNQLIRAAESDLPIHIYGETGSGKEVAAKTVHFNSRRRKGQLVSVNCGSLSESLLESELFGYVAGAFTGAQSKGYKGKIEQADGGTLFLDEVDSMSPRMQVALLRALEEKKVTPLGSEKEIHSDFRVVTASNRDLKRLVQEGKFREDLFYRLYVVPLTLPPLRKRQEDLYELAEHFCLAKNWEPDWMDEVINIARTYEWAGNIREFQNFLERLYVFYPFSAPPEKKVHEMIQIGTVKKEIPAEASSEPLNERDRITQMFKETNYHLSQTAERLGMARSTLYRKLDKYHIDVNKKSASS</sequence>
<evidence type="ECO:0000256" key="4">
    <source>
        <dbReference type="ARBA" id="ARBA00023163"/>
    </source>
</evidence>
<protein>
    <recommendedName>
        <fullName evidence="5">Sigma-54 factor interaction domain-containing protein</fullName>
    </recommendedName>
</protein>
<keyword evidence="4" id="KW-0804">Transcription</keyword>
<dbReference type="Pfam" id="PF00158">
    <property type="entry name" value="Sigma54_activat"/>
    <property type="match status" value="1"/>
</dbReference>
<feature type="domain" description="Sigma-54 factor interaction" evidence="5">
    <location>
        <begin position="295"/>
        <end position="520"/>
    </location>
</feature>
<dbReference type="GO" id="GO:0006355">
    <property type="term" value="P:regulation of DNA-templated transcription"/>
    <property type="evidence" value="ECO:0007669"/>
    <property type="project" value="InterPro"/>
</dbReference>
<dbReference type="SUPFAM" id="SSF46689">
    <property type="entry name" value="Homeodomain-like"/>
    <property type="match status" value="1"/>
</dbReference>
<dbReference type="PANTHER" id="PTHR32071:SF101">
    <property type="entry name" value="ACETOIN DEHYDROGENASE OPERON TRANSCRIPTIONAL ACTIVATOR ACOR"/>
    <property type="match status" value="1"/>
</dbReference>
<keyword evidence="7" id="KW-1185">Reference proteome</keyword>
<keyword evidence="3" id="KW-0805">Transcription regulation</keyword>
<dbReference type="InterPro" id="IPR029016">
    <property type="entry name" value="GAF-like_dom_sf"/>
</dbReference>
<evidence type="ECO:0000313" key="6">
    <source>
        <dbReference type="EMBL" id="RSU15727.1"/>
    </source>
</evidence>
<dbReference type="OrthoDB" id="9771372at2"/>
<proteinExistence type="predicted"/>
<comment type="caution">
    <text evidence="6">The sequence shown here is derived from an EMBL/GenBank/DDBJ whole genome shotgun (WGS) entry which is preliminary data.</text>
</comment>
<dbReference type="PRINTS" id="PR01590">
    <property type="entry name" value="HTHFIS"/>
</dbReference>
<evidence type="ECO:0000259" key="5">
    <source>
        <dbReference type="PROSITE" id="PS50045"/>
    </source>
</evidence>
<dbReference type="SUPFAM" id="SSF52540">
    <property type="entry name" value="P-loop containing nucleoside triphosphate hydrolases"/>
    <property type="match status" value="1"/>
</dbReference>
<dbReference type="PANTHER" id="PTHR32071">
    <property type="entry name" value="TRANSCRIPTIONAL REGULATORY PROTEIN"/>
    <property type="match status" value="1"/>
</dbReference>
<keyword evidence="2" id="KW-0067">ATP-binding</keyword>
<dbReference type="FunFam" id="3.40.50.300:FF:000006">
    <property type="entry name" value="DNA-binding transcriptional regulator NtrC"/>
    <property type="match status" value="1"/>
</dbReference>
<name>A0A430B608_9ENTE</name>
<dbReference type="GO" id="GO:0005524">
    <property type="term" value="F:ATP binding"/>
    <property type="evidence" value="ECO:0007669"/>
    <property type="project" value="UniProtKB-KW"/>
</dbReference>
<dbReference type="SMART" id="SM00382">
    <property type="entry name" value="AAA"/>
    <property type="match status" value="1"/>
</dbReference>
<dbReference type="PROSITE" id="PS50045">
    <property type="entry name" value="SIGMA54_INTERACT_4"/>
    <property type="match status" value="1"/>
</dbReference>
<dbReference type="CDD" id="cd00009">
    <property type="entry name" value="AAA"/>
    <property type="match status" value="1"/>
</dbReference>